<evidence type="ECO:0000256" key="8">
    <source>
        <dbReference type="PIRSR" id="PIRSR000137-2"/>
    </source>
</evidence>
<comment type="similarity">
    <text evidence="2 9">Belongs to the GMC oxidoreductase family.</text>
</comment>
<dbReference type="InterPro" id="IPR012132">
    <property type="entry name" value="GMC_OxRdtase"/>
</dbReference>
<dbReference type="InterPro" id="IPR007867">
    <property type="entry name" value="GMC_OxRtase_C"/>
</dbReference>
<evidence type="ECO:0000256" key="7">
    <source>
        <dbReference type="PIRSR" id="PIRSR000137-1"/>
    </source>
</evidence>
<organism evidence="12 13">
    <name type="scientific">Laetiporus sulphureus 93-53</name>
    <dbReference type="NCBI Taxonomy" id="1314785"/>
    <lineage>
        <taxon>Eukaryota</taxon>
        <taxon>Fungi</taxon>
        <taxon>Dikarya</taxon>
        <taxon>Basidiomycota</taxon>
        <taxon>Agaricomycotina</taxon>
        <taxon>Agaricomycetes</taxon>
        <taxon>Polyporales</taxon>
        <taxon>Laetiporus</taxon>
    </lineage>
</organism>
<feature type="binding site" evidence="8">
    <location>
        <begin position="101"/>
        <end position="104"/>
    </location>
    <ligand>
        <name>FAD</name>
        <dbReference type="ChEBI" id="CHEBI:57692"/>
    </ligand>
</feature>
<keyword evidence="3 9" id="KW-0285">Flavoprotein</keyword>
<dbReference type="Gene3D" id="3.50.50.60">
    <property type="entry name" value="FAD/NAD(P)-binding domain"/>
    <property type="match status" value="1"/>
</dbReference>
<dbReference type="InterPro" id="IPR000172">
    <property type="entry name" value="GMC_OxRdtase_N"/>
</dbReference>
<evidence type="ECO:0000256" key="6">
    <source>
        <dbReference type="ARBA" id="ARBA00023002"/>
    </source>
</evidence>
<evidence type="ECO:0000259" key="11">
    <source>
        <dbReference type="PROSITE" id="PS00624"/>
    </source>
</evidence>
<dbReference type="GO" id="GO:0016614">
    <property type="term" value="F:oxidoreductase activity, acting on CH-OH group of donors"/>
    <property type="evidence" value="ECO:0007669"/>
    <property type="project" value="InterPro"/>
</dbReference>
<evidence type="ECO:0000256" key="5">
    <source>
        <dbReference type="ARBA" id="ARBA00022827"/>
    </source>
</evidence>
<dbReference type="PANTHER" id="PTHR11552">
    <property type="entry name" value="GLUCOSE-METHANOL-CHOLINE GMC OXIDOREDUCTASE"/>
    <property type="match status" value="1"/>
</dbReference>
<feature type="domain" description="Glucose-methanol-choline oxidoreductase N-terminal" evidence="10">
    <location>
        <begin position="91"/>
        <end position="114"/>
    </location>
</feature>
<dbReference type="Gene3D" id="3.30.560.10">
    <property type="entry name" value="Glucose Oxidase, domain 3"/>
    <property type="match status" value="1"/>
</dbReference>
<name>A0A165B8Y4_9APHY</name>
<evidence type="ECO:0000313" key="13">
    <source>
        <dbReference type="Proteomes" id="UP000076871"/>
    </source>
</evidence>
<evidence type="ECO:0000256" key="1">
    <source>
        <dbReference type="ARBA" id="ARBA00001974"/>
    </source>
</evidence>
<feature type="active site" description="Proton acceptor" evidence="7">
    <location>
        <position position="595"/>
    </location>
</feature>
<dbReference type="STRING" id="1314785.A0A165B8Y4"/>
<feature type="domain" description="Glucose-methanol-choline oxidoreductase N-terminal" evidence="11">
    <location>
        <begin position="279"/>
        <end position="293"/>
    </location>
</feature>
<dbReference type="Pfam" id="PF00732">
    <property type="entry name" value="GMC_oxred_N"/>
    <property type="match status" value="1"/>
</dbReference>
<evidence type="ECO:0000259" key="10">
    <source>
        <dbReference type="PROSITE" id="PS00623"/>
    </source>
</evidence>
<accession>A0A165B8Y4</accession>
<dbReference type="GeneID" id="63830494"/>
<dbReference type="OrthoDB" id="269227at2759"/>
<comment type="cofactor">
    <cofactor evidence="1 8">
        <name>FAD</name>
        <dbReference type="ChEBI" id="CHEBI:57692"/>
    </cofactor>
</comment>
<keyword evidence="5 8" id="KW-0274">FAD</keyword>
<keyword evidence="13" id="KW-1185">Reference proteome</keyword>
<dbReference type="EMBL" id="KV427684">
    <property type="protein sequence ID" value="KZT00516.1"/>
    <property type="molecule type" value="Genomic_DNA"/>
</dbReference>
<feature type="active site" description="Proton donor" evidence="7">
    <location>
        <position position="552"/>
    </location>
</feature>
<protein>
    <submittedName>
        <fullName evidence="12">GMC oxidoreductase</fullName>
    </submittedName>
</protein>
<evidence type="ECO:0000313" key="12">
    <source>
        <dbReference type="EMBL" id="KZT00516.1"/>
    </source>
</evidence>
<gene>
    <name evidence="12" type="ORF">LAESUDRAFT_764583</name>
</gene>
<dbReference type="RefSeq" id="XP_040758256.1">
    <property type="nucleotide sequence ID" value="XM_040913466.1"/>
</dbReference>
<evidence type="ECO:0000256" key="4">
    <source>
        <dbReference type="ARBA" id="ARBA00022729"/>
    </source>
</evidence>
<keyword evidence="6" id="KW-0560">Oxidoreductase</keyword>
<evidence type="ECO:0000256" key="9">
    <source>
        <dbReference type="RuleBase" id="RU003968"/>
    </source>
</evidence>
<dbReference type="Proteomes" id="UP000076871">
    <property type="component" value="Unassembled WGS sequence"/>
</dbReference>
<dbReference type="SUPFAM" id="SSF54373">
    <property type="entry name" value="FAD-linked reductases, C-terminal domain"/>
    <property type="match status" value="1"/>
</dbReference>
<dbReference type="InParanoid" id="A0A165B8Y4"/>
<keyword evidence="4" id="KW-0732">Signal</keyword>
<dbReference type="SUPFAM" id="SSF51905">
    <property type="entry name" value="FAD/NAD(P)-binding domain"/>
    <property type="match status" value="1"/>
</dbReference>
<dbReference type="AlphaFoldDB" id="A0A165B8Y4"/>
<dbReference type="Pfam" id="PF05199">
    <property type="entry name" value="GMC_oxred_C"/>
    <property type="match status" value="1"/>
</dbReference>
<dbReference type="PROSITE" id="PS00624">
    <property type="entry name" value="GMC_OXRED_2"/>
    <property type="match status" value="1"/>
</dbReference>
<dbReference type="PIRSF" id="PIRSF000137">
    <property type="entry name" value="Alcohol_oxidase"/>
    <property type="match status" value="1"/>
</dbReference>
<dbReference type="PANTHER" id="PTHR11552:SF201">
    <property type="entry name" value="GLUCOSE-METHANOL-CHOLINE OXIDOREDUCTASE N-TERMINAL DOMAIN-CONTAINING PROTEIN"/>
    <property type="match status" value="1"/>
</dbReference>
<dbReference type="InterPro" id="IPR036188">
    <property type="entry name" value="FAD/NAD-bd_sf"/>
</dbReference>
<proteinExistence type="inferred from homology"/>
<evidence type="ECO:0000256" key="3">
    <source>
        <dbReference type="ARBA" id="ARBA00022630"/>
    </source>
</evidence>
<dbReference type="GO" id="GO:0050660">
    <property type="term" value="F:flavin adenine dinucleotide binding"/>
    <property type="evidence" value="ECO:0007669"/>
    <property type="project" value="InterPro"/>
</dbReference>
<evidence type="ECO:0000256" key="2">
    <source>
        <dbReference type="ARBA" id="ARBA00010790"/>
    </source>
</evidence>
<sequence>MTTDIFQVSGKAFDYIIVGGGTAGLALVNRLSEDPSVSVLVLEAGNANLDDQVNLLPMQRMAQLNNPKYDWAYKTVPQAHSNNREYVWPRGKGLGGSSAINFLVWNKPAREYLEAFNELGNEGWNWERFEKYSKKSEKFTKPNHDLDVLSFEMEHRGNSGAVEVSFPPVISGVERPFLAAMTKNGVARVLDFSSGYTSGTSATATTVDPKTHFRAYSANMYYQPVSSRNNLTVIVSAHVTRIETKANVDGTVTATAVHFLHGNTSHKALPNREMCLSAGAIASPQILELSGIGDRAVLEKVGVDVKLNLPSVGANVQEHLWSGLIYGRGFDLIQTIANGLHASTEVGKREIDGHEVNTLDPLFFPDEAAKHAALYPEGKGLLNCNTASLTFLPLSAISSEGAKIQDKLAETIVKNIEAKAYPSGLQKQYELQLKHLKQKVPSLEVMLAPGPIALPPTLAVDKKHVTLCFALNNPFSRGTIHIDCKDPLAYPRIDPHVLEESYDLLTMVELVKFVRKLAQTEPLKKEVVPGKKVENDDQIAEWLRGIVDSINHTVGSCSMLPLADGGVVDSKLKVYHTTNIRVVDISVVPLHIGSHTQALAYALAEQAADIIKGQI</sequence>
<reference evidence="12 13" key="1">
    <citation type="journal article" date="2016" name="Mol. Biol. Evol.">
        <title>Comparative Genomics of Early-Diverging Mushroom-Forming Fungi Provides Insights into the Origins of Lignocellulose Decay Capabilities.</title>
        <authorList>
            <person name="Nagy L.G."/>
            <person name="Riley R."/>
            <person name="Tritt A."/>
            <person name="Adam C."/>
            <person name="Daum C."/>
            <person name="Floudas D."/>
            <person name="Sun H."/>
            <person name="Yadav J.S."/>
            <person name="Pangilinan J."/>
            <person name="Larsson K.H."/>
            <person name="Matsuura K."/>
            <person name="Barry K."/>
            <person name="Labutti K."/>
            <person name="Kuo R."/>
            <person name="Ohm R.A."/>
            <person name="Bhattacharya S.S."/>
            <person name="Shirouzu T."/>
            <person name="Yoshinaga Y."/>
            <person name="Martin F.M."/>
            <person name="Grigoriev I.V."/>
            <person name="Hibbett D.S."/>
        </authorList>
    </citation>
    <scope>NUCLEOTIDE SEQUENCE [LARGE SCALE GENOMIC DNA]</scope>
    <source>
        <strain evidence="12 13">93-53</strain>
    </source>
</reference>
<feature type="binding site" evidence="8">
    <location>
        <position position="239"/>
    </location>
    <ligand>
        <name>FAD</name>
        <dbReference type="ChEBI" id="CHEBI:57692"/>
    </ligand>
</feature>
<dbReference type="PROSITE" id="PS00623">
    <property type="entry name" value="GMC_OXRED_1"/>
    <property type="match status" value="1"/>
</dbReference>